<organism evidence="2 3">
    <name type="scientific">Bodo saltans</name>
    <name type="common">Flagellated protozoan</name>
    <dbReference type="NCBI Taxonomy" id="75058"/>
    <lineage>
        <taxon>Eukaryota</taxon>
        <taxon>Discoba</taxon>
        <taxon>Euglenozoa</taxon>
        <taxon>Kinetoplastea</taxon>
        <taxon>Metakinetoplastina</taxon>
        <taxon>Eubodonida</taxon>
        <taxon>Bodonidae</taxon>
        <taxon>Bodo</taxon>
    </lineage>
</organism>
<evidence type="ECO:0000256" key="1">
    <source>
        <dbReference type="SAM" id="SignalP"/>
    </source>
</evidence>
<reference evidence="3" key="1">
    <citation type="submission" date="2015-09" db="EMBL/GenBank/DDBJ databases">
        <authorList>
            <consortium name="Pathogen Informatics"/>
        </authorList>
    </citation>
    <scope>NUCLEOTIDE SEQUENCE [LARGE SCALE GENOMIC DNA]</scope>
    <source>
        <strain evidence="3">Lake Konstanz</strain>
    </source>
</reference>
<keyword evidence="3" id="KW-1185">Reference proteome</keyword>
<accession>A0A0S4JA16</accession>
<protein>
    <submittedName>
        <fullName evidence="2">Membrane-associated protein, putative</fullName>
    </submittedName>
</protein>
<keyword evidence="1" id="KW-0732">Signal</keyword>
<gene>
    <name evidence="2" type="ORF">BSAL_14785</name>
</gene>
<dbReference type="Proteomes" id="UP000051952">
    <property type="component" value="Unassembled WGS sequence"/>
</dbReference>
<evidence type="ECO:0000313" key="2">
    <source>
        <dbReference type="EMBL" id="CUG88294.1"/>
    </source>
</evidence>
<feature type="chain" id="PRO_5006622196" evidence="1">
    <location>
        <begin position="27"/>
        <end position="113"/>
    </location>
</feature>
<dbReference type="EMBL" id="CYKH01001630">
    <property type="protein sequence ID" value="CUG88294.1"/>
    <property type="molecule type" value="Genomic_DNA"/>
</dbReference>
<dbReference type="VEuPathDB" id="TriTrypDB:BSAL_14785"/>
<sequence>MHNADCGWMAQLTFLLLAFPTTQTTAISIVLCMFSRRTCTLTSRNKRCIEHKPRRILHGVGRSHCDWYRVVRAEAQCPTANLTRREAREALGSWSYGARVTMCFYDFFSDAEQ</sequence>
<name>A0A0S4JA16_BODSA</name>
<feature type="signal peptide" evidence="1">
    <location>
        <begin position="1"/>
        <end position="26"/>
    </location>
</feature>
<dbReference type="AlphaFoldDB" id="A0A0S4JA16"/>
<evidence type="ECO:0000313" key="3">
    <source>
        <dbReference type="Proteomes" id="UP000051952"/>
    </source>
</evidence>
<proteinExistence type="predicted"/>